<dbReference type="OrthoDB" id="8442670at2"/>
<evidence type="ECO:0000313" key="2">
    <source>
        <dbReference type="EMBL" id="KIZ47397.1"/>
    </source>
</evidence>
<dbReference type="RefSeq" id="WP_044406305.1">
    <property type="nucleotide sequence ID" value="NZ_JXXE01000085.1"/>
</dbReference>
<reference evidence="2 3" key="1">
    <citation type="submission" date="2014-11" db="EMBL/GenBank/DDBJ databases">
        <title>Genomics and ecophysiology of heterotrophic nitrogen fixing bacteria isolated from estuarine surface water.</title>
        <authorList>
            <person name="Bentzon-Tilia M."/>
            <person name="Severin I."/>
            <person name="Hansen L.H."/>
            <person name="Riemann L."/>
        </authorList>
    </citation>
    <scope>NUCLEOTIDE SEQUENCE [LARGE SCALE GENOMIC DNA]</scope>
    <source>
        <strain evidence="2 3">BAL398</strain>
    </source>
</reference>
<evidence type="ECO:0000313" key="3">
    <source>
        <dbReference type="Proteomes" id="UP000032515"/>
    </source>
</evidence>
<dbReference type="PATRIC" id="fig|1076.23.peg.6555"/>
<feature type="region of interest" description="Disordered" evidence="1">
    <location>
        <begin position="742"/>
        <end position="776"/>
    </location>
</feature>
<dbReference type="AlphaFoldDB" id="A0A0D7F6Q5"/>
<organism evidence="2 3">
    <name type="scientific">Rhodopseudomonas palustris</name>
    <dbReference type="NCBI Taxonomy" id="1076"/>
    <lineage>
        <taxon>Bacteria</taxon>
        <taxon>Pseudomonadati</taxon>
        <taxon>Pseudomonadota</taxon>
        <taxon>Alphaproteobacteria</taxon>
        <taxon>Hyphomicrobiales</taxon>
        <taxon>Nitrobacteraceae</taxon>
        <taxon>Rhodopseudomonas</taxon>
    </lineage>
</organism>
<gene>
    <name evidence="2" type="ORF">OO17_04630</name>
</gene>
<accession>A0A0D7F6Q5</accession>
<proteinExistence type="predicted"/>
<name>A0A0D7F6Q5_RHOPL</name>
<comment type="caution">
    <text evidence="2">The sequence shown here is derived from an EMBL/GenBank/DDBJ whole genome shotgun (WGS) entry which is preliminary data.</text>
</comment>
<protein>
    <submittedName>
        <fullName evidence="2">Uncharacterized protein</fullName>
    </submittedName>
</protein>
<evidence type="ECO:0000256" key="1">
    <source>
        <dbReference type="SAM" id="MobiDB-lite"/>
    </source>
</evidence>
<dbReference type="Proteomes" id="UP000032515">
    <property type="component" value="Unassembled WGS sequence"/>
</dbReference>
<sequence>MLRSLSDKLDAYGRRTIAEDDAMGVAYAADLAKAAAAAERQTRLVDTINARENALAEAADHRIRTVREQTGLVLENPFSGGYLIDANRRVDDARARGETIDNRSAAVQEQQRAIFTEKIDEAAQNFPDKAPALSFGQSLEDQARAISAGAAYDGEHAPGGVGPFLASIAGGLWGSRRDPLFVGSLFIGPGLSAARSALGAIGMGALKQGLFNAGLQAAAQPAVQDWRRAIGEKSGVVPALENVGLAFLFGAIPGAAIEGARVLTGAHKAAIGRLADGTANPGDAALAAQGLGVKLDDETARSIRTGEADQAHAVAAAADRPADVPPQQHDEIVAQAIRHAEDPAVNPPPDLPTAAPPRAADQAAVVDETIAARLGDRHTIDGKPVTFARFDPAQLTTDAAAFQYKGGGDAAGVTDRLKNVSTYDPLASGKTLVFERRDGSQVIADGHQRLGLAKRLGADDASIKLDGFLFRERDGWTAEDVRAMAAKKNMQEGSGDALDAARILRDRPDLLDGSMPLSSPMMKNAIALSRLSDEAFGMAINGVVPPNYAAAVGAMVPDRLQHGSVVADLARLAPETEREARLLIGEIMASGFRAEEQINLFGAAEATRSLMGERVKVLDAALVGLSRDKKLFGTLAAKADAIEAAGNQLAREGNDARARDAAQLQDMLTRLARRTGPVSDALNRAAAQMADGMKPGKAADGFLEDVRALLDRDGLAGLLADPELKPRLTVEPGTPDALAAAETANTERQDGPDLFGGTGRTAEPASTKTSPEPSVARETAIQDQGRQAVFEDVASQLRAAGIQADQIDANAAVFAARYATRAQRLGEASAWEAYVADGLTIRRGETGTAKGVGVFQQSDWTPRIVSSKEMQLAVLRNEWQRHGPDLDYEDVLAGRSGDKLWRDEVNAWNEAHGTSIDPDPNATYKFGSYPDFEKHFEAKHLDGKKAPFPGVKKANDYFEFNGNIEHTAYLRGQEPTDYQQAAGAAAARGKITVFRDNSAIIDLFARADQSTFMHEAGHLWLGELVRDAEKAPALARDLDAVLQWFGIDDAGKIELKHHEQWARGFEEYLREGKAPSSALARAFDAFKSWLTTIYRSLSDLGPDRAPLSDDVRGVMDRLLASDAEISARKPATLFEALAVSERPDGRDTRFISRDAALAEADKSAEHADLVASCKG</sequence>
<dbReference type="EMBL" id="JXXE01000085">
    <property type="protein sequence ID" value="KIZ47397.1"/>
    <property type="molecule type" value="Genomic_DNA"/>
</dbReference>